<dbReference type="EnsemblMetazoa" id="SMAR002355-RA">
    <property type="protein sequence ID" value="SMAR002355-PA"/>
    <property type="gene ID" value="SMAR002355"/>
</dbReference>
<dbReference type="PANTHER" id="PTHR10332">
    <property type="entry name" value="EQUILIBRATIVE NUCLEOSIDE TRANSPORTER"/>
    <property type="match status" value="1"/>
</dbReference>
<reference evidence="8" key="2">
    <citation type="submission" date="2015-02" db="UniProtKB">
        <authorList>
            <consortium name="EnsemblMetazoa"/>
        </authorList>
    </citation>
    <scope>IDENTIFICATION</scope>
</reference>
<evidence type="ECO:0000256" key="1">
    <source>
        <dbReference type="ARBA" id="ARBA00004141"/>
    </source>
</evidence>
<sequence>MTCFRVGLVHKAICDLSKPLKVYKCNFVYFILLLHGIGILMPWNMFITAKSYFEDHKLKSDDEITKHYQSKFMLYITLASQIPNLLFNFLNVFIKLGGDLTSRIVISILVEIVIFIATVVLAMVDSQTCKGNLFFWLTIASVVFLNMANGIYQNSVYGIAGKLPMKYTNAVVLGSNVSGTIVSLISIAAIAIAPNARTSAIYYFISALFVLLACFDTYFALPLSRFYRYYEQQSEKQNQTTYKSSLSYRIPYWTIFKKAFPQLWNVFFTFFVTLLIFPSLHSNIKMSDPNFVIPGKYYTAVMCFLVFNFFSMVGNILPFMCRANEANLDLAADFTSFFTSPRIYIFELSSEQRCCSDSAGSNMQRLGALWSGDYCGSNRRLFCKFGYDVHLKHP</sequence>
<dbReference type="EMBL" id="AFFK01017352">
    <property type="status" value="NOT_ANNOTATED_CDS"/>
    <property type="molecule type" value="Genomic_DNA"/>
</dbReference>
<feature type="transmembrane region" description="Helical" evidence="7">
    <location>
        <begin position="133"/>
        <end position="152"/>
    </location>
</feature>
<accession>T1IMY7</accession>
<feature type="transmembrane region" description="Helical" evidence="7">
    <location>
        <begin position="27"/>
        <end position="52"/>
    </location>
</feature>
<evidence type="ECO:0000313" key="9">
    <source>
        <dbReference type="Proteomes" id="UP000014500"/>
    </source>
</evidence>
<dbReference type="PRINTS" id="PR01130">
    <property type="entry name" value="DERENTRNSPRT"/>
</dbReference>
<reference evidence="9" key="1">
    <citation type="submission" date="2011-05" db="EMBL/GenBank/DDBJ databases">
        <authorList>
            <person name="Richards S.R."/>
            <person name="Qu J."/>
            <person name="Jiang H."/>
            <person name="Jhangiani S.N."/>
            <person name="Agravi P."/>
            <person name="Goodspeed R."/>
            <person name="Gross S."/>
            <person name="Mandapat C."/>
            <person name="Jackson L."/>
            <person name="Mathew T."/>
            <person name="Pu L."/>
            <person name="Thornton R."/>
            <person name="Saada N."/>
            <person name="Wilczek-Boney K.B."/>
            <person name="Lee S."/>
            <person name="Kovar C."/>
            <person name="Wu Y."/>
            <person name="Scherer S.E."/>
            <person name="Worley K.C."/>
            <person name="Muzny D.M."/>
            <person name="Gibbs R."/>
        </authorList>
    </citation>
    <scope>NUCLEOTIDE SEQUENCE</scope>
    <source>
        <strain evidence="9">Brora</strain>
    </source>
</reference>
<feature type="transmembrane region" description="Helical" evidence="7">
    <location>
        <begin position="72"/>
        <end position="94"/>
    </location>
</feature>
<comment type="subcellular location">
    <subcellularLocation>
        <location evidence="1">Membrane</location>
        <topology evidence="1">Multi-pass membrane protein</topology>
    </subcellularLocation>
</comment>
<dbReference type="Pfam" id="PF01733">
    <property type="entry name" value="Nucleoside_tran"/>
    <property type="match status" value="1"/>
</dbReference>
<proteinExistence type="inferred from homology"/>
<evidence type="ECO:0008006" key="10">
    <source>
        <dbReference type="Google" id="ProtNLM"/>
    </source>
</evidence>
<keyword evidence="6 7" id="KW-0472">Membrane</keyword>
<organism evidence="8 9">
    <name type="scientific">Strigamia maritima</name>
    <name type="common">European centipede</name>
    <name type="synonym">Geophilus maritimus</name>
    <dbReference type="NCBI Taxonomy" id="126957"/>
    <lineage>
        <taxon>Eukaryota</taxon>
        <taxon>Metazoa</taxon>
        <taxon>Ecdysozoa</taxon>
        <taxon>Arthropoda</taxon>
        <taxon>Myriapoda</taxon>
        <taxon>Chilopoda</taxon>
        <taxon>Pleurostigmophora</taxon>
        <taxon>Geophilomorpha</taxon>
        <taxon>Linotaeniidae</taxon>
        <taxon>Strigamia</taxon>
    </lineage>
</organism>
<dbReference type="OMA" id="VVGTNIC"/>
<keyword evidence="3" id="KW-0813">Transport</keyword>
<dbReference type="GO" id="GO:0005886">
    <property type="term" value="C:plasma membrane"/>
    <property type="evidence" value="ECO:0007669"/>
    <property type="project" value="TreeGrafter"/>
</dbReference>
<dbReference type="HOGENOM" id="CLU_699407_0_0_1"/>
<name>T1IMY7_STRMM</name>
<feature type="transmembrane region" description="Helical" evidence="7">
    <location>
        <begin position="172"/>
        <end position="193"/>
    </location>
</feature>
<feature type="transmembrane region" description="Helical" evidence="7">
    <location>
        <begin position="100"/>
        <end position="121"/>
    </location>
</feature>
<evidence type="ECO:0000256" key="4">
    <source>
        <dbReference type="ARBA" id="ARBA00022692"/>
    </source>
</evidence>
<keyword evidence="9" id="KW-1185">Reference proteome</keyword>
<evidence type="ECO:0000256" key="5">
    <source>
        <dbReference type="ARBA" id="ARBA00022989"/>
    </source>
</evidence>
<evidence type="ECO:0000313" key="8">
    <source>
        <dbReference type="EnsemblMetazoa" id="SMAR002355-PA"/>
    </source>
</evidence>
<keyword evidence="4 7" id="KW-0812">Transmembrane</keyword>
<feature type="transmembrane region" description="Helical" evidence="7">
    <location>
        <begin position="200"/>
        <end position="221"/>
    </location>
</feature>
<dbReference type="PANTHER" id="PTHR10332:SF80">
    <property type="entry name" value="EQUILIBRATIVE NUCLEOSIDE TRANSPORTER 2, ISOFORM A"/>
    <property type="match status" value="1"/>
</dbReference>
<dbReference type="InterPro" id="IPR002259">
    <property type="entry name" value="Eqnu_transpt"/>
</dbReference>
<dbReference type="GO" id="GO:0005337">
    <property type="term" value="F:nucleoside transmembrane transporter activity"/>
    <property type="evidence" value="ECO:0007669"/>
    <property type="project" value="InterPro"/>
</dbReference>
<evidence type="ECO:0000256" key="3">
    <source>
        <dbReference type="ARBA" id="ARBA00022448"/>
    </source>
</evidence>
<dbReference type="Proteomes" id="UP000014500">
    <property type="component" value="Unassembled WGS sequence"/>
</dbReference>
<dbReference type="AlphaFoldDB" id="T1IMY7"/>
<evidence type="ECO:0000256" key="7">
    <source>
        <dbReference type="SAM" id="Phobius"/>
    </source>
</evidence>
<feature type="transmembrane region" description="Helical" evidence="7">
    <location>
        <begin position="297"/>
        <end position="320"/>
    </location>
</feature>
<dbReference type="STRING" id="126957.T1IMY7"/>
<evidence type="ECO:0000256" key="6">
    <source>
        <dbReference type="ARBA" id="ARBA00023136"/>
    </source>
</evidence>
<evidence type="ECO:0000256" key="2">
    <source>
        <dbReference type="ARBA" id="ARBA00007965"/>
    </source>
</evidence>
<keyword evidence="5 7" id="KW-1133">Transmembrane helix</keyword>
<feature type="transmembrane region" description="Helical" evidence="7">
    <location>
        <begin position="259"/>
        <end position="277"/>
    </location>
</feature>
<dbReference type="PhylomeDB" id="T1IMY7"/>
<comment type="similarity">
    <text evidence="2">Belongs to the SLC29A/ENT transporter (TC 2.A.57) family.</text>
</comment>
<dbReference type="eggNOG" id="KOG1479">
    <property type="taxonomic scope" value="Eukaryota"/>
</dbReference>
<protein>
    <recommendedName>
        <fullName evidence="10">Battenin</fullName>
    </recommendedName>
</protein>